<sequence length="112" mass="12998">MPFTKKGRERKRKLAGKRWCEWLAYSQNIYIYPSALMWHPHWSPWKNIGFSWFRSSQCHVGSNREVKGCVPNKAPWALGTILDSKGLRFKWEEAVSDILSASTQSDPSPTQE</sequence>
<evidence type="ECO:0000313" key="1">
    <source>
        <dbReference type="EMBL" id="MBW0538896.1"/>
    </source>
</evidence>
<evidence type="ECO:0000313" key="2">
    <source>
        <dbReference type="Proteomes" id="UP000765509"/>
    </source>
</evidence>
<gene>
    <name evidence="1" type="ORF">O181_078611</name>
</gene>
<accession>A0A9Q3FKB8</accession>
<dbReference type="EMBL" id="AVOT02043462">
    <property type="protein sequence ID" value="MBW0538896.1"/>
    <property type="molecule type" value="Genomic_DNA"/>
</dbReference>
<protein>
    <submittedName>
        <fullName evidence="1">Uncharacterized protein</fullName>
    </submittedName>
</protein>
<keyword evidence="2" id="KW-1185">Reference proteome</keyword>
<comment type="caution">
    <text evidence="1">The sequence shown here is derived from an EMBL/GenBank/DDBJ whole genome shotgun (WGS) entry which is preliminary data.</text>
</comment>
<name>A0A9Q3FKB8_9BASI</name>
<dbReference type="Proteomes" id="UP000765509">
    <property type="component" value="Unassembled WGS sequence"/>
</dbReference>
<reference evidence="1" key="1">
    <citation type="submission" date="2021-03" db="EMBL/GenBank/DDBJ databases">
        <title>Draft genome sequence of rust myrtle Austropuccinia psidii MF-1, a brazilian biotype.</title>
        <authorList>
            <person name="Quecine M.C."/>
            <person name="Pachon D.M.R."/>
            <person name="Bonatelli M.L."/>
            <person name="Correr F.H."/>
            <person name="Franceschini L.M."/>
            <person name="Leite T.F."/>
            <person name="Margarido G.R.A."/>
            <person name="Almeida C.A."/>
            <person name="Ferrarezi J.A."/>
            <person name="Labate C.A."/>
        </authorList>
    </citation>
    <scope>NUCLEOTIDE SEQUENCE</scope>
    <source>
        <strain evidence="1">MF-1</strain>
    </source>
</reference>
<proteinExistence type="predicted"/>
<organism evidence="1 2">
    <name type="scientific">Austropuccinia psidii MF-1</name>
    <dbReference type="NCBI Taxonomy" id="1389203"/>
    <lineage>
        <taxon>Eukaryota</taxon>
        <taxon>Fungi</taxon>
        <taxon>Dikarya</taxon>
        <taxon>Basidiomycota</taxon>
        <taxon>Pucciniomycotina</taxon>
        <taxon>Pucciniomycetes</taxon>
        <taxon>Pucciniales</taxon>
        <taxon>Sphaerophragmiaceae</taxon>
        <taxon>Austropuccinia</taxon>
    </lineage>
</organism>
<dbReference type="AlphaFoldDB" id="A0A9Q3FKB8"/>